<evidence type="ECO:0000313" key="1">
    <source>
        <dbReference type="EMBL" id="KAJ4726335.1"/>
    </source>
</evidence>
<comment type="caution">
    <text evidence="1">The sequence shown here is derived from an EMBL/GenBank/DDBJ whole genome shotgun (WGS) entry which is preliminary data.</text>
</comment>
<dbReference type="EMBL" id="CM051395">
    <property type="protein sequence ID" value="KAJ4726335.1"/>
    <property type="molecule type" value="Genomic_DNA"/>
</dbReference>
<proteinExistence type="predicted"/>
<sequence>MEKKKAGWCLNKFLDVEEARKQVLLALPMILTNAFYYAVRLISVMFAGYLGQLELAGATLATSWATVTGFAFMG</sequence>
<protein>
    <submittedName>
        <fullName evidence="1">Protein DETOXIFICATION</fullName>
    </submittedName>
</protein>
<accession>A0ACC1YRI9</accession>
<keyword evidence="2" id="KW-1185">Reference proteome</keyword>
<gene>
    <name evidence="1" type="ORF">OWV82_005064</name>
</gene>
<organism evidence="1 2">
    <name type="scientific">Melia azedarach</name>
    <name type="common">Chinaberry tree</name>
    <dbReference type="NCBI Taxonomy" id="155640"/>
    <lineage>
        <taxon>Eukaryota</taxon>
        <taxon>Viridiplantae</taxon>
        <taxon>Streptophyta</taxon>
        <taxon>Embryophyta</taxon>
        <taxon>Tracheophyta</taxon>
        <taxon>Spermatophyta</taxon>
        <taxon>Magnoliopsida</taxon>
        <taxon>eudicotyledons</taxon>
        <taxon>Gunneridae</taxon>
        <taxon>Pentapetalae</taxon>
        <taxon>rosids</taxon>
        <taxon>malvids</taxon>
        <taxon>Sapindales</taxon>
        <taxon>Meliaceae</taxon>
        <taxon>Melia</taxon>
    </lineage>
</organism>
<dbReference type="Proteomes" id="UP001164539">
    <property type="component" value="Chromosome 2"/>
</dbReference>
<evidence type="ECO:0000313" key="2">
    <source>
        <dbReference type="Proteomes" id="UP001164539"/>
    </source>
</evidence>
<reference evidence="1 2" key="1">
    <citation type="journal article" date="2023" name="Science">
        <title>Complex scaffold remodeling in plant triterpene biosynthesis.</title>
        <authorList>
            <person name="De La Pena R."/>
            <person name="Hodgson H."/>
            <person name="Liu J.C."/>
            <person name="Stephenson M.J."/>
            <person name="Martin A.C."/>
            <person name="Owen C."/>
            <person name="Harkess A."/>
            <person name="Leebens-Mack J."/>
            <person name="Jimenez L.E."/>
            <person name="Osbourn A."/>
            <person name="Sattely E.S."/>
        </authorList>
    </citation>
    <scope>NUCLEOTIDE SEQUENCE [LARGE SCALE GENOMIC DNA]</scope>
    <source>
        <strain evidence="2">cv. JPN11</strain>
        <tissue evidence="1">Leaf</tissue>
    </source>
</reference>
<name>A0ACC1YRI9_MELAZ</name>